<sequence>MKIDYLSEPNEKQALIYHVINLIPFGCVASYGQIAELAGLPGRARLVGKYLGQACASRAISWHRVVRSSGQLAFEKGSEQAKIQTSKLQEENIAVLNHRVSMSEFQWKPSFYE</sequence>
<dbReference type="InterPro" id="IPR036388">
    <property type="entry name" value="WH-like_DNA-bd_sf"/>
</dbReference>
<evidence type="ECO:0000259" key="2">
    <source>
        <dbReference type="Pfam" id="PF01035"/>
    </source>
</evidence>
<dbReference type="Proteomes" id="UP001595478">
    <property type="component" value="Unassembled WGS sequence"/>
</dbReference>
<feature type="domain" description="Methylated-DNA-[protein]-cysteine S-methyltransferase DNA binding" evidence="2">
    <location>
        <begin position="13"/>
        <end position="92"/>
    </location>
</feature>
<gene>
    <name evidence="3" type="ORF">ACFOHL_04515</name>
</gene>
<dbReference type="InterPro" id="IPR014048">
    <property type="entry name" value="MethylDNA_cys_MeTrfase_DNA-bd"/>
</dbReference>
<protein>
    <submittedName>
        <fullName evidence="3">MGMT family protein</fullName>
    </submittedName>
</protein>
<name>A0ABV7FKP1_9ALTE</name>
<keyword evidence="1" id="KW-0227">DNA damage</keyword>
<dbReference type="InterPro" id="IPR036217">
    <property type="entry name" value="MethylDNA_cys_MeTrfase_DNAb"/>
</dbReference>
<proteinExistence type="predicted"/>
<dbReference type="SUPFAM" id="SSF46767">
    <property type="entry name" value="Methylated DNA-protein cysteine methyltransferase, C-terminal domain"/>
    <property type="match status" value="1"/>
</dbReference>
<dbReference type="Gene3D" id="1.10.10.10">
    <property type="entry name" value="Winged helix-like DNA-binding domain superfamily/Winged helix DNA-binding domain"/>
    <property type="match status" value="1"/>
</dbReference>
<comment type="caution">
    <text evidence="3">The sequence shown here is derived from an EMBL/GenBank/DDBJ whole genome shotgun (WGS) entry which is preliminary data.</text>
</comment>
<dbReference type="Pfam" id="PF01035">
    <property type="entry name" value="DNA_binding_1"/>
    <property type="match status" value="1"/>
</dbReference>
<dbReference type="PANTHER" id="PTHR42942">
    <property type="entry name" value="6-O-METHYLGUANINE DNA METHYLTRANSFERASE"/>
    <property type="match status" value="1"/>
</dbReference>
<dbReference type="CDD" id="cd06445">
    <property type="entry name" value="ATase"/>
    <property type="match status" value="1"/>
</dbReference>
<evidence type="ECO:0000256" key="1">
    <source>
        <dbReference type="ARBA" id="ARBA00022763"/>
    </source>
</evidence>
<dbReference type="PANTHER" id="PTHR42942:SF1">
    <property type="entry name" value="ALKYLTRANSFERASE-LIKE PROTEIN 1"/>
    <property type="match status" value="1"/>
</dbReference>
<evidence type="ECO:0000313" key="3">
    <source>
        <dbReference type="EMBL" id="MFC3120869.1"/>
    </source>
</evidence>
<dbReference type="EMBL" id="JBHRSW010000006">
    <property type="protein sequence ID" value="MFC3120869.1"/>
    <property type="molecule type" value="Genomic_DNA"/>
</dbReference>
<reference evidence="4" key="1">
    <citation type="journal article" date="2019" name="Int. J. Syst. Evol. Microbiol.">
        <title>The Global Catalogue of Microorganisms (GCM) 10K type strain sequencing project: providing services to taxonomists for standard genome sequencing and annotation.</title>
        <authorList>
            <consortium name="The Broad Institute Genomics Platform"/>
            <consortium name="The Broad Institute Genome Sequencing Center for Infectious Disease"/>
            <person name="Wu L."/>
            <person name="Ma J."/>
        </authorList>
    </citation>
    <scope>NUCLEOTIDE SEQUENCE [LARGE SCALE GENOMIC DNA]</scope>
    <source>
        <strain evidence="4">KCTC 52473</strain>
    </source>
</reference>
<organism evidence="3 4">
    <name type="scientific">Agaribacter flavus</name>
    <dbReference type="NCBI Taxonomy" id="1902781"/>
    <lineage>
        <taxon>Bacteria</taxon>
        <taxon>Pseudomonadati</taxon>
        <taxon>Pseudomonadota</taxon>
        <taxon>Gammaproteobacteria</taxon>
        <taxon>Alteromonadales</taxon>
        <taxon>Alteromonadaceae</taxon>
        <taxon>Agaribacter</taxon>
    </lineage>
</organism>
<evidence type="ECO:0000313" key="4">
    <source>
        <dbReference type="Proteomes" id="UP001595478"/>
    </source>
</evidence>
<keyword evidence="4" id="KW-1185">Reference proteome</keyword>
<dbReference type="InterPro" id="IPR052520">
    <property type="entry name" value="ATL_DNA_repair"/>
</dbReference>
<dbReference type="RefSeq" id="WP_376919012.1">
    <property type="nucleotide sequence ID" value="NZ_JBHRSW010000006.1"/>
</dbReference>
<accession>A0ABV7FKP1</accession>